<proteinExistence type="predicted"/>
<dbReference type="PROSITE" id="PS50932">
    <property type="entry name" value="HTH_LACI_2"/>
    <property type="match status" value="1"/>
</dbReference>
<dbReference type="SMART" id="SM00354">
    <property type="entry name" value="HTH_LACI"/>
    <property type="match status" value="1"/>
</dbReference>
<dbReference type="Proteomes" id="UP000585437">
    <property type="component" value="Unassembled WGS sequence"/>
</dbReference>
<dbReference type="InterPro" id="IPR000843">
    <property type="entry name" value="HTH_LacI"/>
</dbReference>
<dbReference type="Pfam" id="PF13377">
    <property type="entry name" value="Peripla_BP_3"/>
    <property type="match status" value="1"/>
</dbReference>
<accession>A0A7X0MUY6</accession>
<dbReference type="GO" id="GO:0000976">
    <property type="term" value="F:transcription cis-regulatory region binding"/>
    <property type="evidence" value="ECO:0007669"/>
    <property type="project" value="TreeGrafter"/>
</dbReference>
<dbReference type="InterPro" id="IPR010982">
    <property type="entry name" value="Lambda_DNA-bd_dom_sf"/>
</dbReference>
<dbReference type="InterPro" id="IPR028082">
    <property type="entry name" value="Peripla_BP_I"/>
</dbReference>
<name>A0A7X0MUY6_9HYPH</name>
<evidence type="ECO:0000256" key="3">
    <source>
        <dbReference type="ARBA" id="ARBA00023163"/>
    </source>
</evidence>
<dbReference type="InterPro" id="IPR046335">
    <property type="entry name" value="LacI/GalR-like_sensor"/>
</dbReference>
<keyword evidence="6" id="KW-1185">Reference proteome</keyword>
<evidence type="ECO:0000256" key="1">
    <source>
        <dbReference type="ARBA" id="ARBA00023015"/>
    </source>
</evidence>
<comment type="caution">
    <text evidence="5">The sequence shown here is derived from an EMBL/GenBank/DDBJ whole genome shotgun (WGS) entry which is preliminary data.</text>
</comment>
<dbReference type="PANTHER" id="PTHR30146:SF33">
    <property type="entry name" value="TRANSCRIPTIONAL REGULATOR"/>
    <property type="match status" value="1"/>
</dbReference>
<keyword evidence="1" id="KW-0805">Transcription regulation</keyword>
<dbReference type="Pfam" id="PF00356">
    <property type="entry name" value="LacI"/>
    <property type="match status" value="1"/>
</dbReference>
<keyword evidence="2" id="KW-0238">DNA-binding</keyword>
<gene>
    <name evidence="5" type="ORF">F4695_003282</name>
</gene>
<dbReference type="Gene3D" id="3.40.50.2300">
    <property type="match status" value="2"/>
</dbReference>
<dbReference type="EMBL" id="JACHBU010000006">
    <property type="protein sequence ID" value="MBB6509898.1"/>
    <property type="molecule type" value="Genomic_DNA"/>
</dbReference>
<evidence type="ECO:0000313" key="5">
    <source>
        <dbReference type="EMBL" id="MBB6509898.1"/>
    </source>
</evidence>
<dbReference type="CDD" id="cd01392">
    <property type="entry name" value="HTH_LacI"/>
    <property type="match status" value="1"/>
</dbReference>
<organism evidence="5 6">
    <name type="scientific">Rhizobium soli</name>
    <dbReference type="NCBI Taxonomy" id="424798"/>
    <lineage>
        <taxon>Bacteria</taxon>
        <taxon>Pseudomonadati</taxon>
        <taxon>Pseudomonadota</taxon>
        <taxon>Alphaproteobacteria</taxon>
        <taxon>Hyphomicrobiales</taxon>
        <taxon>Rhizobiaceae</taxon>
        <taxon>Rhizobium/Agrobacterium group</taxon>
        <taxon>Rhizobium</taxon>
    </lineage>
</organism>
<dbReference type="SUPFAM" id="SSF53822">
    <property type="entry name" value="Periplasmic binding protein-like I"/>
    <property type="match status" value="1"/>
</dbReference>
<dbReference type="RefSeq" id="WP_062458707.1">
    <property type="nucleotide sequence ID" value="NZ_JACHBU010000006.1"/>
</dbReference>
<sequence>MDGEGRSIADDSVPSAAETPTLAHVARLAKVSENTVSRVIRNKGPIAPETRLRVNAAIDALGYVPNRAAGSLASSSSPIIGVILPSLSNIVFPEVLRGINAGLIGTSYRPMIGVTDYSLETEQDIISSLLAWHPAAIITTGFEHTTAARRMLEGSRVRIAELMDIDDRPIDLAVGLSHREAGRAMARHLVQRGYSRIGYVGHDWTADRRARLRYEGLCEGLSETGLSLVAEYRTEAPSSTLEGRRALASLLADGAAIDAAAFSNDDMAVGGFMHCMAAGMPVPDGLALMGFNGLEIGQVLPKPLTTVLSNRFAIGKTAIEALLETPQRPQEARIIDTGFSIIEGATA</sequence>
<dbReference type="Gene3D" id="1.10.260.40">
    <property type="entry name" value="lambda repressor-like DNA-binding domains"/>
    <property type="match status" value="1"/>
</dbReference>
<protein>
    <submittedName>
        <fullName evidence="5">LacI family gluconate utilization system Gnt-I transcriptional repressor</fullName>
    </submittedName>
</protein>
<dbReference type="AlphaFoldDB" id="A0A7X0MUY6"/>
<feature type="domain" description="HTH lacI-type" evidence="4">
    <location>
        <begin position="20"/>
        <end position="74"/>
    </location>
</feature>
<dbReference type="PANTHER" id="PTHR30146">
    <property type="entry name" value="LACI-RELATED TRANSCRIPTIONAL REPRESSOR"/>
    <property type="match status" value="1"/>
</dbReference>
<dbReference type="CDD" id="cd01575">
    <property type="entry name" value="PBP1_GntR"/>
    <property type="match status" value="1"/>
</dbReference>
<keyword evidence="3" id="KW-0804">Transcription</keyword>
<evidence type="ECO:0000256" key="2">
    <source>
        <dbReference type="ARBA" id="ARBA00023125"/>
    </source>
</evidence>
<evidence type="ECO:0000313" key="6">
    <source>
        <dbReference type="Proteomes" id="UP000585437"/>
    </source>
</evidence>
<evidence type="ECO:0000259" key="4">
    <source>
        <dbReference type="PROSITE" id="PS50932"/>
    </source>
</evidence>
<reference evidence="5 6" key="1">
    <citation type="submission" date="2020-08" db="EMBL/GenBank/DDBJ databases">
        <title>The Agave Microbiome: Exploring the role of microbial communities in plant adaptations to desert environments.</title>
        <authorList>
            <person name="Partida-Martinez L.P."/>
        </authorList>
    </citation>
    <scope>NUCLEOTIDE SEQUENCE [LARGE SCALE GENOMIC DNA]</scope>
    <source>
        <strain evidence="5 6">AS3.12</strain>
    </source>
</reference>
<dbReference type="SUPFAM" id="SSF47413">
    <property type="entry name" value="lambda repressor-like DNA-binding domains"/>
    <property type="match status" value="1"/>
</dbReference>
<dbReference type="GO" id="GO:0003700">
    <property type="term" value="F:DNA-binding transcription factor activity"/>
    <property type="evidence" value="ECO:0007669"/>
    <property type="project" value="TreeGrafter"/>
</dbReference>